<keyword evidence="4" id="KW-1185">Reference proteome</keyword>
<accession>A0ABY1ZPZ7</accession>
<dbReference type="PANTHER" id="PTHR24094">
    <property type="entry name" value="SECRETED PROTEIN"/>
    <property type="match status" value="1"/>
</dbReference>
<dbReference type="Pfam" id="PF07510">
    <property type="entry name" value="GmrSD_C"/>
    <property type="match status" value="1"/>
</dbReference>
<comment type="caution">
    <text evidence="3">The sequence shown here is derived from an EMBL/GenBank/DDBJ whole genome shotgun (WGS) entry which is preliminary data.</text>
</comment>
<keyword evidence="3" id="KW-0378">Hydrolase</keyword>
<proteinExistence type="predicted"/>
<evidence type="ECO:0000313" key="3">
    <source>
        <dbReference type="EMBL" id="TBW57462.1"/>
    </source>
</evidence>
<evidence type="ECO:0000313" key="4">
    <source>
        <dbReference type="Proteomes" id="UP000313645"/>
    </source>
</evidence>
<dbReference type="Proteomes" id="UP000313645">
    <property type="component" value="Unassembled WGS sequence"/>
</dbReference>
<dbReference type="RefSeq" id="WP_131480543.1">
    <property type="nucleotide sequence ID" value="NZ_SJDL01000008.1"/>
</dbReference>
<feature type="signal peptide" evidence="1">
    <location>
        <begin position="1"/>
        <end position="28"/>
    </location>
</feature>
<dbReference type="PANTHER" id="PTHR24094:SF15">
    <property type="entry name" value="AMP-DEPENDENT SYNTHETASE_LIGASE DOMAIN-CONTAINING PROTEIN-RELATED"/>
    <property type="match status" value="1"/>
</dbReference>
<feature type="domain" description="GmrSD restriction endonucleases C-terminal" evidence="2">
    <location>
        <begin position="131"/>
        <end position="241"/>
    </location>
</feature>
<sequence length="256" mass="28362">MTNVFNKNVCSSIVAGFLSAAVSAGALAHGGGLDSHGCHRDSSAGNYHCHHGPLAGQSFPSKAVALKVLSGSANKSGATLISGGNQPNKKGLPHSYDRSQYLSSWLDTDGDCRDTREEVLVRQSLVPVTFKTNRKCDVVRGEWRDPYSGKTFTNPSRLDIDHLVPLAEVDRSGGSEWSTRRKHEYANDTRHRWTLIAVYLGENRSKGGSDPANWMPRNSKFACEYLERWVTVKNQWHLSMDQRELEFIQEGLSKCP</sequence>
<organism evidence="3 4">
    <name type="scientific">Marinobacter halodurans</name>
    <dbReference type="NCBI Taxonomy" id="2528979"/>
    <lineage>
        <taxon>Bacteria</taxon>
        <taxon>Pseudomonadati</taxon>
        <taxon>Pseudomonadota</taxon>
        <taxon>Gammaproteobacteria</taxon>
        <taxon>Pseudomonadales</taxon>
        <taxon>Marinobacteraceae</taxon>
        <taxon>Marinobacter</taxon>
    </lineage>
</organism>
<dbReference type="GO" id="GO:0004519">
    <property type="term" value="F:endonuclease activity"/>
    <property type="evidence" value="ECO:0007669"/>
    <property type="project" value="UniProtKB-KW"/>
</dbReference>
<dbReference type="NCBIfam" id="NF033223">
    <property type="entry name" value="YHYH_alt"/>
    <property type="match status" value="1"/>
</dbReference>
<keyword evidence="1" id="KW-0732">Signal</keyword>
<keyword evidence="3" id="KW-0540">Nuclease</keyword>
<reference evidence="3 4" key="1">
    <citation type="submission" date="2019-02" db="EMBL/GenBank/DDBJ databases">
        <title>Marinobacter halodurans sp. nov., a marine bacterium isolated from sea tidal flat.</title>
        <authorList>
            <person name="Yoo Y."/>
            <person name="Lee D.W."/>
            <person name="Kim B.S."/>
            <person name="Kim J.-J."/>
        </authorList>
    </citation>
    <scope>NUCLEOTIDE SEQUENCE [LARGE SCALE GENOMIC DNA]</scope>
    <source>
        <strain evidence="3 4">YJ-S3-2</strain>
    </source>
</reference>
<dbReference type="InterPro" id="IPR011089">
    <property type="entry name" value="GmrSD_C"/>
</dbReference>
<protein>
    <submittedName>
        <fullName evidence="3">HNH endonuclease</fullName>
    </submittedName>
</protein>
<evidence type="ECO:0000259" key="2">
    <source>
        <dbReference type="Pfam" id="PF07510"/>
    </source>
</evidence>
<dbReference type="InterPro" id="IPR047773">
    <property type="entry name" value="YHYH_dom_bact"/>
</dbReference>
<dbReference type="EMBL" id="SJDL01000008">
    <property type="protein sequence ID" value="TBW57462.1"/>
    <property type="molecule type" value="Genomic_DNA"/>
</dbReference>
<keyword evidence="3" id="KW-0255">Endonuclease</keyword>
<gene>
    <name evidence="3" type="ORF">EZI54_07325</name>
</gene>
<feature type="chain" id="PRO_5046013836" evidence="1">
    <location>
        <begin position="29"/>
        <end position="256"/>
    </location>
</feature>
<evidence type="ECO:0000256" key="1">
    <source>
        <dbReference type="SAM" id="SignalP"/>
    </source>
</evidence>
<name>A0ABY1ZPZ7_9GAMM</name>